<dbReference type="Proteomes" id="UP000000602">
    <property type="component" value="Chromosome"/>
</dbReference>
<dbReference type="STRING" id="177439.DP0010"/>
<dbReference type="EMBL" id="CR522870">
    <property type="protein sequence ID" value="CAG34739.1"/>
    <property type="molecule type" value="Genomic_DNA"/>
</dbReference>
<proteinExistence type="predicted"/>
<sequence>MYSVILRLVLIAGFSAIFFAFSSIRHSAVLHCSYLASFFCLCALQPVVNCFLAF</sequence>
<accession>Q6ASC4</accession>
<evidence type="ECO:0000313" key="1">
    <source>
        <dbReference type="EMBL" id="CAG34739.1"/>
    </source>
</evidence>
<name>Q6ASC4_DESPS</name>
<dbReference type="KEGG" id="dps:DP0010"/>
<protein>
    <submittedName>
        <fullName evidence="1">Uncharacterized protein</fullName>
    </submittedName>
</protein>
<reference evidence="2" key="1">
    <citation type="journal article" date="2004" name="Environ. Microbiol.">
        <title>The genome of Desulfotalea psychrophila, a sulfate-reducing bacterium from permanently cold Arctic sediments.</title>
        <authorList>
            <person name="Rabus R."/>
            <person name="Ruepp A."/>
            <person name="Frickey T."/>
            <person name="Rattei T."/>
            <person name="Fartmann B."/>
            <person name="Stark M."/>
            <person name="Bauer M."/>
            <person name="Zibat A."/>
            <person name="Lombardot T."/>
            <person name="Becker I."/>
            <person name="Amann J."/>
            <person name="Gellner K."/>
            <person name="Teeling H."/>
            <person name="Leuschner W.D."/>
            <person name="Gloeckner F.-O."/>
            <person name="Lupas A.N."/>
            <person name="Amann R."/>
            <person name="Klenk H.-P."/>
        </authorList>
    </citation>
    <scope>NUCLEOTIDE SEQUENCE [LARGE SCALE GENOMIC DNA]</scope>
    <source>
        <strain evidence="2">DSM 12343 / LSv54</strain>
    </source>
</reference>
<evidence type="ECO:0000313" key="2">
    <source>
        <dbReference type="Proteomes" id="UP000000602"/>
    </source>
</evidence>
<dbReference type="HOGENOM" id="CLU_3152096_0_0_7"/>
<dbReference type="AlphaFoldDB" id="Q6ASC4"/>
<organism evidence="1 2">
    <name type="scientific">Desulfotalea psychrophila (strain LSv54 / DSM 12343)</name>
    <dbReference type="NCBI Taxonomy" id="177439"/>
    <lineage>
        <taxon>Bacteria</taxon>
        <taxon>Pseudomonadati</taxon>
        <taxon>Thermodesulfobacteriota</taxon>
        <taxon>Desulfobulbia</taxon>
        <taxon>Desulfobulbales</taxon>
        <taxon>Desulfocapsaceae</taxon>
        <taxon>Desulfotalea</taxon>
    </lineage>
</organism>
<keyword evidence="2" id="KW-1185">Reference proteome</keyword>
<gene>
    <name evidence="1" type="ordered locus">DP0010</name>
</gene>